<dbReference type="InterPro" id="IPR017459">
    <property type="entry name" value="Glycosyl_Trfase_fam3_N_dom"/>
</dbReference>
<evidence type="ECO:0000313" key="5">
    <source>
        <dbReference type="Proteomes" id="UP000005167"/>
    </source>
</evidence>
<dbReference type="SUPFAM" id="SSF52418">
    <property type="entry name" value="Nucleoside phosphorylase/phosphoribosyltransferase catalytic domain"/>
    <property type="match status" value="1"/>
</dbReference>
<dbReference type="Gene3D" id="3.40.1030.10">
    <property type="entry name" value="Nucleoside phosphorylase/phosphoribosyltransferase catalytic domain"/>
    <property type="match status" value="1"/>
</dbReference>
<dbReference type="PANTHER" id="PTHR43285">
    <property type="entry name" value="ANTHRANILATE PHOSPHORIBOSYLTRANSFERASE"/>
    <property type="match status" value="1"/>
</dbReference>
<dbReference type="Gene3D" id="1.20.970.10">
    <property type="entry name" value="Transferase, Pyrimidine Nucleoside Phosphorylase, Chain C"/>
    <property type="match status" value="1"/>
</dbReference>
<keyword evidence="2 4" id="KW-0808">Transferase</keyword>
<reference evidence="4 5" key="1">
    <citation type="journal article" date="2011" name="ISME J.">
        <title>The endosymbionts of the deep-sea tubeworms Riftia pachyptila and Tevnia jerichonana share an identical physiology as revealed by proteogenomic analyses.</title>
        <authorList>
            <person name="Gardebrecht A."/>
            <person name="Markert S."/>
            <person name="Felbeck H."/>
            <person name="Thuermer A."/>
            <person name="Albrecht D."/>
            <person name="Wollherr A."/>
            <person name="Kabisch J."/>
            <person name="Lehmann R."/>
            <person name="Daniel R."/>
            <person name="Liesegang H."/>
            <person name="Hecker M."/>
            <person name="Sievert S.M."/>
            <person name="Schweder T."/>
        </authorList>
    </citation>
    <scope>NUCLEOTIDE SEQUENCE [LARGE SCALE GENOMIC DNA]</scope>
</reference>
<dbReference type="GO" id="GO:0005829">
    <property type="term" value="C:cytosol"/>
    <property type="evidence" value="ECO:0007669"/>
    <property type="project" value="TreeGrafter"/>
</dbReference>
<evidence type="ECO:0000256" key="1">
    <source>
        <dbReference type="ARBA" id="ARBA00022676"/>
    </source>
</evidence>
<comment type="caution">
    <text evidence="4">The sequence shown here is derived from an EMBL/GenBank/DDBJ whole genome shotgun (WGS) entry which is preliminary data.</text>
</comment>
<dbReference type="GO" id="GO:0004048">
    <property type="term" value="F:anthranilate phosphoribosyltransferase activity"/>
    <property type="evidence" value="ECO:0007669"/>
    <property type="project" value="UniProtKB-EC"/>
</dbReference>
<dbReference type="SUPFAM" id="SSF47648">
    <property type="entry name" value="Nucleoside phosphorylase/phosphoribosyltransferase N-terminal domain"/>
    <property type="match status" value="1"/>
</dbReference>
<dbReference type="InterPro" id="IPR035902">
    <property type="entry name" value="Nuc_phospho_transferase"/>
</dbReference>
<dbReference type="Proteomes" id="UP000005167">
    <property type="component" value="Unassembled WGS sequence"/>
</dbReference>
<dbReference type="PATRIC" id="fig|1049564.3.peg.1629"/>
<keyword evidence="1 4" id="KW-0328">Glycosyltransferase</keyword>
<dbReference type="eggNOG" id="COG0547">
    <property type="taxonomic scope" value="Bacteria"/>
</dbReference>
<dbReference type="EC" id="2.4.2.18" evidence="4"/>
<dbReference type="InterPro" id="IPR036320">
    <property type="entry name" value="Glycosyl_Trfase_fam3_N_dom_sf"/>
</dbReference>
<evidence type="ECO:0000256" key="2">
    <source>
        <dbReference type="ARBA" id="ARBA00022679"/>
    </source>
</evidence>
<dbReference type="GO" id="GO:0000162">
    <property type="term" value="P:L-tryptophan biosynthetic process"/>
    <property type="evidence" value="ECO:0007669"/>
    <property type="project" value="InterPro"/>
</dbReference>
<gene>
    <name evidence="4" type="primary">trpD2</name>
    <name evidence="4" type="ORF">TevJSym_al00560</name>
</gene>
<dbReference type="PANTHER" id="PTHR43285:SF2">
    <property type="entry name" value="ANTHRANILATE PHOSPHORIBOSYLTRANSFERASE"/>
    <property type="match status" value="1"/>
</dbReference>
<evidence type="ECO:0000313" key="4">
    <source>
        <dbReference type="EMBL" id="EGW54522.1"/>
    </source>
</evidence>
<feature type="domain" description="Glycosyl transferase family 3 N-terminal" evidence="3">
    <location>
        <begin position="13"/>
        <end position="77"/>
    </location>
</feature>
<dbReference type="Pfam" id="PF02885">
    <property type="entry name" value="Glycos_trans_3N"/>
    <property type="match status" value="1"/>
</dbReference>
<organism evidence="4 5">
    <name type="scientific">endosymbiont of Tevnia jerichonana</name>
    <name type="common">vent Tica</name>
    <dbReference type="NCBI Taxonomy" id="1049564"/>
    <lineage>
        <taxon>Bacteria</taxon>
        <taxon>Pseudomonadati</taxon>
        <taxon>Pseudomonadota</taxon>
        <taxon>Gammaproteobacteria</taxon>
        <taxon>sulfur-oxidizing symbionts</taxon>
    </lineage>
</organism>
<evidence type="ECO:0000259" key="3">
    <source>
        <dbReference type="Pfam" id="PF02885"/>
    </source>
</evidence>
<sequence>MTDIATSRAVMHSIIQRIATGPELSKDISQEEARLGMQAILKGHVDDVQAAIFLIALRMKRETNEENLGILDAILQTSQSVTAEVDEVISIADPYDGFNRNLLVAPFLPMLLAECGLPAISHGLDKVGPKYGVTHRHVLQAAGMSVDLTVEQAAERLADPAVGWAYLDQSSFCPELHDLIPLRQRIIKRQVLTTVEVIAKPISGQKRPTLSPAMYTSPTLPNTPLWHVMPAFRAPCWCAAPKAA</sequence>
<name>G2FFE4_9GAMM</name>
<dbReference type="InterPro" id="IPR005940">
    <property type="entry name" value="Anthranilate_Pribosyl_Tfrase"/>
</dbReference>
<protein>
    <submittedName>
        <fullName evidence="4">Anthranilate phosphoribosyltransferase</fullName>
        <ecNumber evidence="4">2.4.2.18</ecNumber>
    </submittedName>
</protein>
<keyword evidence="5" id="KW-1185">Reference proteome</keyword>
<dbReference type="AlphaFoldDB" id="G2FFE4"/>
<accession>G2FFE4</accession>
<dbReference type="EMBL" id="AFZB01000012">
    <property type="protein sequence ID" value="EGW54522.1"/>
    <property type="molecule type" value="Genomic_DNA"/>
</dbReference>
<proteinExistence type="predicted"/>